<feature type="region of interest" description="Disordered" evidence="1">
    <location>
        <begin position="1"/>
        <end position="96"/>
    </location>
</feature>
<organism evidence="2 3">
    <name type="scientific">Actinomadura miaoliensis</name>
    <dbReference type="NCBI Taxonomy" id="430685"/>
    <lineage>
        <taxon>Bacteria</taxon>
        <taxon>Bacillati</taxon>
        <taxon>Actinomycetota</taxon>
        <taxon>Actinomycetes</taxon>
        <taxon>Streptosporangiales</taxon>
        <taxon>Thermomonosporaceae</taxon>
        <taxon>Actinomadura</taxon>
    </lineage>
</organism>
<sequence length="96" mass="10073">MGRLITAPYQTTSTSAHTTAKRISISNTRHHAGTDTGTNCGKNDTAKTPAFGFATSLINPRRKHRHSESPAPPASDDTVTSAPSPRPPAPLITPAT</sequence>
<name>A0ABP7WAM1_9ACTN</name>
<protein>
    <submittedName>
        <fullName evidence="2">Uncharacterized protein</fullName>
    </submittedName>
</protein>
<feature type="compositionally biased region" description="Pro residues" evidence="1">
    <location>
        <begin position="84"/>
        <end position="96"/>
    </location>
</feature>
<dbReference type="EMBL" id="BAAAZG010000038">
    <property type="protein sequence ID" value="GAA4084889.1"/>
    <property type="molecule type" value="Genomic_DNA"/>
</dbReference>
<evidence type="ECO:0000313" key="2">
    <source>
        <dbReference type="EMBL" id="GAA4084889.1"/>
    </source>
</evidence>
<comment type="caution">
    <text evidence="2">The sequence shown here is derived from an EMBL/GenBank/DDBJ whole genome shotgun (WGS) entry which is preliminary data.</text>
</comment>
<gene>
    <name evidence="2" type="ORF">GCM10022214_51030</name>
</gene>
<proteinExistence type="predicted"/>
<evidence type="ECO:0000256" key="1">
    <source>
        <dbReference type="SAM" id="MobiDB-lite"/>
    </source>
</evidence>
<reference evidence="3" key="1">
    <citation type="journal article" date="2019" name="Int. J. Syst. Evol. Microbiol.">
        <title>The Global Catalogue of Microorganisms (GCM) 10K type strain sequencing project: providing services to taxonomists for standard genome sequencing and annotation.</title>
        <authorList>
            <consortium name="The Broad Institute Genomics Platform"/>
            <consortium name="The Broad Institute Genome Sequencing Center for Infectious Disease"/>
            <person name="Wu L."/>
            <person name="Ma J."/>
        </authorList>
    </citation>
    <scope>NUCLEOTIDE SEQUENCE [LARGE SCALE GENOMIC DNA]</scope>
    <source>
        <strain evidence="3">JCM 16702</strain>
    </source>
</reference>
<feature type="compositionally biased region" description="Polar residues" evidence="1">
    <location>
        <begin position="8"/>
        <end position="18"/>
    </location>
</feature>
<accession>A0ABP7WAM1</accession>
<evidence type="ECO:0000313" key="3">
    <source>
        <dbReference type="Proteomes" id="UP001500683"/>
    </source>
</evidence>
<keyword evidence="3" id="KW-1185">Reference proteome</keyword>
<dbReference type="Proteomes" id="UP001500683">
    <property type="component" value="Unassembled WGS sequence"/>
</dbReference>